<evidence type="ECO:0000313" key="6">
    <source>
        <dbReference type="EMBL" id="MDR6532485.1"/>
    </source>
</evidence>
<evidence type="ECO:0000259" key="5">
    <source>
        <dbReference type="PROSITE" id="PS50977"/>
    </source>
</evidence>
<dbReference type="Proteomes" id="UP001262754">
    <property type="component" value="Unassembled WGS sequence"/>
</dbReference>
<evidence type="ECO:0000313" key="7">
    <source>
        <dbReference type="Proteomes" id="UP001262754"/>
    </source>
</evidence>
<dbReference type="PANTHER" id="PTHR30055">
    <property type="entry name" value="HTH-TYPE TRANSCRIPTIONAL REGULATOR RUTR"/>
    <property type="match status" value="1"/>
</dbReference>
<comment type="caution">
    <text evidence="6">The sequence shown here is derived from an EMBL/GenBank/DDBJ whole genome shotgun (WGS) entry which is preliminary data.</text>
</comment>
<feature type="DNA-binding region" description="H-T-H motif" evidence="4">
    <location>
        <begin position="43"/>
        <end position="62"/>
    </location>
</feature>
<keyword evidence="2 4" id="KW-0238">DNA-binding</keyword>
<protein>
    <submittedName>
        <fullName evidence="6">AcrR family transcriptional regulator</fullName>
    </submittedName>
</protein>
<accession>A0ABU1N318</accession>
<dbReference type="SUPFAM" id="SSF46689">
    <property type="entry name" value="Homeodomain-like"/>
    <property type="match status" value="1"/>
</dbReference>
<dbReference type="InterPro" id="IPR009057">
    <property type="entry name" value="Homeodomain-like_sf"/>
</dbReference>
<dbReference type="PANTHER" id="PTHR30055:SF234">
    <property type="entry name" value="HTH-TYPE TRANSCRIPTIONAL REGULATOR BETI"/>
    <property type="match status" value="1"/>
</dbReference>
<keyword evidence="1" id="KW-0805">Transcription regulation</keyword>
<evidence type="ECO:0000256" key="4">
    <source>
        <dbReference type="PROSITE-ProRule" id="PRU00335"/>
    </source>
</evidence>
<dbReference type="EMBL" id="JAVDRL010000009">
    <property type="protein sequence ID" value="MDR6532485.1"/>
    <property type="molecule type" value="Genomic_DNA"/>
</dbReference>
<evidence type="ECO:0000256" key="3">
    <source>
        <dbReference type="ARBA" id="ARBA00023163"/>
    </source>
</evidence>
<name>A0ABU1N318_9CAUL</name>
<dbReference type="InterPro" id="IPR050109">
    <property type="entry name" value="HTH-type_TetR-like_transc_reg"/>
</dbReference>
<evidence type="ECO:0000256" key="1">
    <source>
        <dbReference type="ARBA" id="ARBA00023015"/>
    </source>
</evidence>
<sequence>MAGAGKAKVETAVRRRRSPDEARAQALVSARKLLIAHGPNGLTLQAVAHDIGVTHGTLIHHFGSAAALQSALMGAMVRDLAVALESAVAHVRSDERAPRTVVDIVFTAFDEGGAGQLAAWIALSNRYEHLEPVREAVVDLVTALGEKVLTSGEDPPRHIPSALLLITLCAFGDAVIGGPLREMLGRDRDAVRRLAANLLPALIE</sequence>
<keyword evidence="3" id="KW-0804">Transcription</keyword>
<organism evidence="6 7">
    <name type="scientific">Caulobacter rhizosphaerae</name>
    <dbReference type="NCBI Taxonomy" id="2010972"/>
    <lineage>
        <taxon>Bacteria</taxon>
        <taxon>Pseudomonadati</taxon>
        <taxon>Pseudomonadota</taxon>
        <taxon>Alphaproteobacteria</taxon>
        <taxon>Caulobacterales</taxon>
        <taxon>Caulobacteraceae</taxon>
        <taxon>Caulobacter</taxon>
    </lineage>
</organism>
<reference evidence="6 7" key="1">
    <citation type="submission" date="2023-07" db="EMBL/GenBank/DDBJ databases">
        <title>Sorghum-associated microbial communities from plants grown in Nebraska, USA.</title>
        <authorList>
            <person name="Schachtman D."/>
        </authorList>
    </citation>
    <scope>NUCLEOTIDE SEQUENCE [LARGE SCALE GENOMIC DNA]</scope>
    <source>
        <strain evidence="6 7">DS2154</strain>
    </source>
</reference>
<dbReference type="PROSITE" id="PS50977">
    <property type="entry name" value="HTH_TETR_2"/>
    <property type="match status" value="1"/>
</dbReference>
<dbReference type="InterPro" id="IPR001647">
    <property type="entry name" value="HTH_TetR"/>
</dbReference>
<dbReference type="Pfam" id="PF00440">
    <property type="entry name" value="TetR_N"/>
    <property type="match status" value="1"/>
</dbReference>
<proteinExistence type="predicted"/>
<evidence type="ECO:0000256" key="2">
    <source>
        <dbReference type="ARBA" id="ARBA00023125"/>
    </source>
</evidence>
<feature type="domain" description="HTH tetR-type" evidence="5">
    <location>
        <begin position="20"/>
        <end position="80"/>
    </location>
</feature>
<gene>
    <name evidence="6" type="ORF">J2800_003243</name>
</gene>
<keyword evidence="7" id="KW-1185">Reference proteome</keyword>
<dbReference type="RefSeq" id="WP_310033010.1">
    <property type="nucleotide sequence ID" value="NZ_JAVDRL010000009.1"/>
</dbReference>
<dbReference type="Gene3D" id="1.10.357.10">
    <property type="entry name" value="Tetracycline Repressor, domain 2"/>
    <property type="match status" value="1"/>
</dbReference>